<dbReference type="RefSeq" id="YP_009610248.1">
    <property type="nucleotide sequence ID" value="NC_042002.1"/>
</dbReference>
<organism evidence="1 2">
    <name type="scientific">Arthrobacter phage Abidatro</name>
    <dbReference type="NCBI Taxonomy" id="2015853"/>
    <lineage>
        <taxon>Viruses</taxon>
        <taxon>Duplodnaviria</taxon>
        <taxon>Heunggongvirae</taxon>
        <taxon>Uroviricota</taxon>
        <taxon>Caudoviricetes</taxon>
        <taxon>Galaxyvirus</taxon>
        <taxon>Galaxyvirus abidatro</taxon>
    </lineage>
</organism>
<name>A0A222ZFJ2_9CAUD</name>
<reference evidence="1 2" key="1">
    <citation type="submission" date="2017-05" db="EMBL/GenBank/DDBJ databases">
        <authorList>
            <person name="Abboud M."/>
            <person name="Acosta Y."/>
            <person name="Adams S."/>
            <person name="Aguirre J."/>
            <person name="Ahmadi O."/>
            <person name="Arena A."/>
            <person name="Bacatan J."/>
            <person name="Barua M."/>
            <person name="Basualdo M."/>
            <person name="Bidas A."/>
            <person name="Charles M."/>
            <person name="Crespo D."/>
            <person name="Dahduli S."/>
            <person name="Darwiche R."/>
            <person name="De V.F."/>
            <person name="Demetrio M."/>
            <person name="Doyles K."/>
            <person name="Elias T."/>
            <person name="Feghali T."/>
            <person name="Fleetwood D."/>
            <person name="Grant K."/>
            <person name="Grinberg M."/>
            <person name="Haddabeh W."/>
            <person name="Hamwi G."/>
            <person name="Hanf T."/>
            <person name="Hussain A."/>
            <person name="Jennis A."/>
            <person name="Kang K."/>
            <person name="Khalique A."/>
            <person name="Majkut N."/>
            <person name="Minto B."/>
            <person name="Monsen-Collar K."/>
            <person name="Mubarka N."/>
            <person name="Nasser G."/>
            <person name="Navarro C."/>
            <person name="Oleksy A."/>
            <person name="Patel N."/>
            <person name="Rana M."/>
            <person name="Sanchez D."/>
            <person name="Santrich A."/>
            <person name="Sarpong L."/>
            <person name="Sato-Balagot R."/>
            <person name="Singh R."/>
            <person name="Tiozon A."/>
            <person name="Tolentino-Uri K."/>
            <person name="Toyosi O."/>
            <person name="Vasquez K."/>
            <person name="Wright D."/>
            <person name="Zangeneh M."/>
            <person name="Stoner T.H."/>
            <person name="Garlena R.A."/>
            <person name="Russell D.A."/>
            <person name="Pope W.H."/>
            <person name="Jacobs-Sera D."/>
            <person name="Hatfull G.F."/>
        </authorList>
    </citation>
    <scope>NUCLEOTIDE SEQUENCE [LARGE SCALE GENOMIC DNA]</scope>
</reference>
<dbReference type="Proteomes" id="UP000223767">
    <property type="component" value="Segment"/>
</dbReference>
<evidence type="ECO:0000313" key="2">
    <source>
        <dbReference type="Proteomes" id="UP000223767"/>
    </source>
</evidence>
<gene>
    <name evidence="1" type="primary">28</name>
    <name evidence="1" type="ORF">SEA_ABIDATRO_28</name>
</gene>
<dbReference type="KEGG" id="vg:40086344"/>
<dbReference type="OrthoDB" id="30711at10239"/>
<sequence>METYTTTAAGRTVELEIVQNAPAGYAVNFHQLDECIGHINFHEEGFEAVTTYTDSGQEVALGVFADRFEALGAVVAHLEARLERLEDVEELPAVQDPADAADLLMDELDAEVYGDDYSPAALRDICRRAAYDMGITDRRAHSELLPAIAHRAADMVREEMGPKLLEMLKQDTADELAAAGWTADFYRTAYRHPERDALAINFYPTRVAVYLPNDEELSLSRKNLTGARLARIITAATD</sequence>
<proteinExistence type="predicted"/>
<keyword evidence="2" id="KW-1185">Reference proteome</keyword>
<dbReference type="GeneID" id="40086344"/>
<dbReference type="EMBL" id="MF140397">
    <property type="protein sequence ID" value="ASR83198.1"/>
    <property type="molecule type" value="Genomic_DNA"/>
</dbReference>
<accession>A0A222ZFJ2</accession>
<protein>
    <submittedName>
        <fullName evidence="1">Uncharacterized protein</fullName>
    </submittedName>
</protein>
<evidence type="ECO:0000313" key="1">
    <source>
        <dbReference type="EMBL" id="ASR83198.1"/>
    </source>
</evidence>